<keyword evidence="1" id="KW-1133">Transmembrane helix</keyword>
<keyword evidence="2" id="KW-0732">Signal</keyword>
<name>A0A167MJE3_PHYB8</name>
<evidence type="ECO:0000256" key="1">
    <source>
        <dbReference type="SAM" id="Phobius"/>
    </source>
</evidence>
<keyword evidence="1" id="KW-0472">Membrane</keyword>
<dbReference type="InParanoid" id="A0A167MJE3"/>
<dbReference type="Proteomes" id="UP000077315">
    <property type="component" value="Unassembled WGS sequence"/>
</dbReference>
<gene>
    <name evidence="3" type="ORF">PHYBLDRAFT_169261</name>
</gene>
<accession>A0A167MJE3</accession>
<keyword evidence="4" id="KW-1185">Reference proteome</keyword>
<feature type="transmembrane region" description="Helical" evidence="1">
    <location>
        <begin position="219"/>
        <end position="236"/>
    </location>
</feature>
<organism evidence="3 4">
    <name type="scientific">Phycomyces blakesleeanus (strain ATCC 8743b / DSM 1359 / FGSC 10004 / NBRC 33097 / NRRL 1555)</name>
    <dbReference type="NCBI Taxonomy" id="763407"/>
    <lineage>
        <taxon>Eukaryota</taxon>
        <taxon>Fungi</taxon>
        <taxon>Fungi incertae sedis</taxon>
        <taxon>Mucoromycota</taxon>
        <taxon>Mucoromycotina</taxon>
        <taxon>Mucoromycetes</taxon>
        <taxon>Mucorales</taxon>
        <taxon>Phycomycetaceae</taxon>
        <taxon>Phycomyces</taxon>
    </lineage>
</organism>
<feature type="signal peptide" evidence="2">
    <location>
        <begin position="1"/>
        <end position="19"/>
    </location>
</feature>
<reference evidence="4" key="1">
    <citation type="submission" date="2015-06" db="EMBL/GenBank/DDBJ databases">
        <title>Expansion of signal transduction pathways in fungi by whole-genome duplication.</title>
        <authorList>
            <consortium name="DOE Joint Genome Institute"/>
            <person name="Corrochano L.M."/>
            <person name="Kuo A."/>
            <person name="Marcet-Houben M."/>
            <person name="Polaino S."/>
            <person name="Salamov A."/>
            <person name="Villalobos J.M."/>
            <person name="Alvarez M.I."/>
            <person name="Avalos J."/>
            <person name="Benito E.P."/>
            <person name="Benoit I."/>
            <person name="Burger G."/>
            <person name="Camino L.P."/>
            <person name="Canovas D."/>
            <person name="Cerda-Olmedo E."/>
            <person name="Cheng J.-F."/>
            <person name="Dominguez A."/>
            <person name="Elias M."/>
            <person name="Eslava A.P."/>
            <person name="Glaser F."/>
            <person name="Grimwood J."/>
            <person name="Gutierrez G."/>
            <person name="Heitman J."/>
            <person name="Henrissat B."/>
            <person name="Iturriaga E.A."/>
            <person name="Lang B.F."/>
            <person name="Lavin J.L."/>
            <person name="Lee S."/>
            <person name="Li W."/>
            <person name="Lindquist E."/>
            <person name="Lopez-Garcia S."/>
            <person name="Luque E.M."/>
            <person name="Marcos A.T."/>
            <person name="Martin J."/>
            <person name="McCluskey K."/>
            <person name="Medina H.R."/>
            <person name="Miralles-Duran A."/>
            <person name="Miyazaki A."/>
            <person name="Munoz-Torres E."/>
            <person name="Oguiza J.A."/>
            <person name="Ohm R."/>
            <person name="Olmedo M."/>
            <person name="Orejas M."/>
            <person name="Ortiz-Castellanos L."/>
            <person name="Pisabarro A.G."/>
            <person name="Rodriguez-Romero J."/>
            <person name="Ruiz-Herrera J."/>
            <person name="Ruiz-Vazquez R."/>
            <person name="Sanz C."/>
            <person name="Schackwitz W."/>
            <person name="Schmutz J."/>
            <person name="Shahriari M."/>
            <person name="Shelest E."/>
            <person name="Silva-Franco F."/>
            <person name="Soanes D."/>
            <person name="Syed K."/>
            <person name="Tagua V.G."/>
            <person name="Talbot N.J."/>
            <person name="Thon M."/>
            <person name="De vries R.P."/>
            <person name="Wiebenga A."/>
            <person name="Yadav J.S."/>
            <person name="Braun E.L."/>
            <person name="Baker S."/>
            <person name="Garre V."/>
            <person name="Horwitz B."/>
            <person name="Torres-Martinez S."/>
            <person name="Idnurm A."/>
            <person name="Herrera-Estrella A."/>
            <person name="Gabaldon T."/>
            <person name="Grigoriev I.V."/>
        </authorList>
    </citation>
    <scope>NUCLEOTIDE SEQUENCE [LARGE SCALE GENOMIC DNA]</scope>
    <source>
        <strain evidence="4">NRRL 1555(-)</strain>
    </source>
</reference>
<dbReference type="VEuPathDB" id="FungiDB:PHYBLDRAFT_169261"/>
<keyword evidence="1" id="KW-0812">Transmembrane</keyword>
<sequence length="237" mass="26308">MKIYFLFIGLLLGFETVFAIYNNREEFPDIDKSYIPLRYAYDDVIQPADMNTLSRIPLDENTTAVFRFTQRGESVTYNLYLEGYHAKSLCISWIVGVSYVDSSDPAKCLYKPTSKCMDSVESGKCVYGTKDLGDCHSGDGIEGTAVHKSTNATSMLVKSGNSTLLSLIDDYDSSISKRSIMVNYFFYGQKAPKRACGVLLLGAVKEETYTPLNSGIRVAPVYITGVAFLLAYLILLC</sequence>
<dbReference type="OrthoDB" id="10380402at2759"/>
<evidence type="ECO:0000313" key="3">
    <source>
        <dbReference type="EMBL" id="OAD73004.1"/>
    </source>
</evidence>
<feature type="chain" id="PRO_5007890374" evidence="2">
    <location>
        <begin position="20"/>
        <end position="237"/>
    </location>
</feature>
<protein>
    <submittedName>
        <fullName evidence="3">Uncharacterized protein</fullName>
    </submittedName>
</protein>
<dbReference type="EMBL" id="KV440982">
    <property type="protein sequence ID" value="OAD73004.1"/>
    <property type="molecule type" value="Genomic_DNA"/>
</dbReference>
<dbReference type="RefSeq" id="XP_018291044.1">
    <property type="nucleotide sequence ID" value="XM_018436028.1"/>
</dbReference>
<dbReference type="AlphaFoldDB" id="A0A167MJE3"/>
<dbReference type="GeneID" id="28996934"/>
<evidence type="ECO:0000256" key="2">
    <source>
        <dbReference type="SAM" id="SignalP"/>
    </source>
</evidence>
<evidence type="ECO:0000313" key="4">
    <source>
        <dbReference type="Proteomes" id="UP000077315"/>
    </source>
</evidence>
<proteinExistence type="predicted"/>